<accession>Q38153</accession>
<feature type="coiled-coil region" evidence="1">
    <location>
        <begin position="38"/>
        <end position="72"/>
    </location>
</feature>
<keyword evidence="1" id="KW-0175">Coiled coil</keyword>
<reference evidence="3" key="1">
    <citation type="submission" date="1993-12" db="EMBL/GenBank/DDBJ databases">
        <authorList>
            <person name="Alonso J.C."/>
        </authorList>
    </citation>
    <scope>NUCLEOTIDE SEQUENCE</scope>
</reference>
<dbReference type="Pfam" id="PF08858">
    <property type="entry name" value="IDEAL"/>
    <property type="match status" value="1"/>
</dbReference>
<evidence type="ECO:0000313" key="4">
    <source>
        <dbReference type="EMBL" id="CAA66499.1"/>
    </source>
</evidence>
<evidence type="ECO:0000313" key="3">
    <source>
        <dbReference type="EMBL" id="CAA48064.1"/>
    </source>
</evidence>
<sequence>MIVKKGAARMAKCKNCGDSGIIHGSASFCFCRNGIMRHTQHKANIRAQEAAKKEVEERAAREAEKAEQLELEVKTEPRFKPGDWVTWTSLASVYHMYGFVISIKNEISAKCRVVWISKDGVKRRVNKDEEFNNIGVHRLQPWKLEPIPNHVAIDLALDTNDREWFEQLTKGVEWK</sequence>
<dbReference type="PIR" id="S43815">
    <property type="entry name" value="S43815"/>
</dbReference>
<name>Q38153_BPSPP</name>
<dbReference type="InterPro" id="IPR014957">
    <property type="entry name" value="IDEAL_dom"/>
</dbReference>
<dbReference type="RefSeq" id="NP_690737.1">
    <property type="nucleotide sequence ID" value="NC_004166.2"/>
</dbReference>
<dbReference type="Proteomes" id="UP000002559">
    <property type="component" value="Segment"/>
</dbReference>
<reference evidence="4" key="3">
    <citation type="submission" date="2006-07" db="EMBL/GenBank/DDBJ databases">
        <title>.</title>
        <authorList>
            <person name="Alonso J.C."/>
            <person name="Auzat I."/>
        </authorList>
    </citation>
    <scope>NUCLEOTIDE SEQUENCE</scope>
</reference>
<feature type="domain" description="IDEAL" evidence="2">
    <location>
        <begin position="152"/>
        <end position="170"/>
    </location>
</feature>
<proteinExistence type="predicted"/>
<dbReference type="GeneID" id="955331"/>
<dbReference type="KEGG" id="vg:955331"/>
<evidence type="ECO:0000313" key="5">
    <source>
        <dbReference type="Proteomes" id="UP000002559"/>
    </source>
</evidence>
<reference evidence="5" key="2">
    <citation type="journal article" date="1997" name="Gene">
        <title>The complete nucleotide sequence and functional organization of Bacillus subtilis bacteriophage SPP1.</title>
        <authorList>
            <person name="Alonso J.C."/>
            <person name="Luder G."/>
            <person name="Stiege A.C."/>
            <person name="Chai S."/>
            <person name="Weise F."/>
            <person name="Trautner T.A."/>
        </authorList>
    </citation>
    <scope>NUCLEOTIDE SEQUENCE [LARGE SCALE GENOMIC DNA]</scope>
</reference>
<dbReference type="EMBL" id="X97918">
    <property type="protein sequence ID" value="CAA66499.1"/>
    <property type="molecule type" value="Genomic_DNA"/>
</dbReference>
<evidence type="ECO:0000259" key="2">
    <source>
        <dbReference type="Pfam" id="PF08858"/>
    </source>
</evidence>
<organism evidence="3">
    <name type="scientific">Bacillus phage SPP1</name>
    <name type="common">Bacteriophage SPP1</name>
    <dbReference type="NCBI Taxonomy" id="10724"/>
    <lineage>
        <taxon>Viruses</taxon>
        <taxon>Duplodnaviria</taxon>
        <taxon>Heunggongvirae</taxon>
        <taxon>Uroviricota</taxon>
        <taxon>Caudoviricetes</taxon>
        <taxon>Trautnerviridae</taxon>
        <taxon>Polsinellivirinae</taxon>
        <taxon>Rivavirus</taxon>
        <taxon>Rivavirus SPP1</taxon>
    </lineage>
</organism>
<evidence type="ECO:0000256" key="1">
    <source>
        <dbReference type="SAM" id="Coils"/>
    </source>
</evidence>
<dbReference type="EMBL" id="X67865">
    <property type="protein sequence ID" value="CAA48064.1"/>
    <property type="molecule type" value="Genomic_DNA"/>
</dbReference>
<protein>
    <submittedName>
        <fullName evidence="3">B.subtilis phage SPP1 DNA sequence coding for products required for replication initiation</fullName>
    </submittedName>
    <submittedName>
        <fullName evidence="4">Bacteriophage SPP1 complete nucleotide sequence</fullName>
    </submittedName>
</protein>
<organismHost>
    <name type="scientific">Bacillus subtilis</name>
    <dbReference type="NCBI Taxonomy" id="1423"/>
</organismHost>
<reference evidence="4" key="4">
    <citation type="submission" date="2006-07" db="EMBL/GenBank/DDBJ databases">
        <title>Analysis of the complete nucleotide sequence and functional organization of Bacillus subtilis bacteriophage SPP1.</title>
        <authorList>
            <person name="Alonso J.C."/>
            <person name="Luder G."/>
            <person name="Stiege A.C."/>
            <person name="Chai S."/>
            <person name="Weise F."/>
            <person name="Trautner T.A."/>
        </authorList>
    </citation>
    <scope>NUCLEOTIDE SEQUENCE</scope>
</reference>
<keyword evidence="5" id="KW-1185">Reference proteome</keyword>